<organism evidence="8 9">
    <name type="scientific">Scylla paramamosain</name>
    <name type="common">Mud crab</name>
    <dbReference type="NCBI Taxonomy" id="85552"/>
    <lineage>
        <taxon>Eukaryota</taxon>
        <taxon>Metazoa</taxon>
        <taxon>Ecdysozoa</taxon>
        <taxon>Arthropoda</taxon>
        <taxon>Crustacea</taxon>
        <taxon>Multicrustacea</taxon>
        <taxon>Malacostraca</taxon>
        <taxon>Eumalacostraca</taxon>
        <taxon>Eucarida</taxon>
        <taxon>Decapoda</taxon>
        <taxon>Pleocyemata</taxon>
        <taxon>Brachyura</taxon>
        <taxon>Eubrachyura</taxon>
        <taxon>Portunoidea</taxon>
        <taxon>Portunidae</taxon>
        <taxon>Portuninae</taxon>
        <taxon>Scylla</taxon>
    </lineage>
</organism>
<evidence type="ECO:0000256" key="4">
    <source>
        <dbReference type="ARBA" id="ARBA00023235"/>
    </source>
</evidence>
<dbReference type="GO" id="GO:0003755">
    <property type="term" value="F:peptidyl-prolyl cis-trans isomerase activity"/>
    <property type="evidence" value="ECO:0007669"/>
    <property type="project" value="UniProtKB-KW"/>
</dbReference>
<dbReference type="PANTHER" id="PTHR45779">
    <property type="entry name" value="PEPTIDYLPROLYL ISOMERASE"/>
    <property type="match status" value="1"/>
</dbReference>
<evidence type="ECO:0000256" key="3">
    <source>
        <dbReference type="ARBA" id="ARBA00023110"/>
    </source>
</evidence>
<dbReference type="EMBL" id="JARAKH010000039">
    <property type="protein sequence ID" value="KAK8382301.1"/>
    <property type="molecule type" value="Genomic_DNA"/>
</dbReference>
<dbReference type="InterPro" id="IPR046357">
    <property type="entry name" value="PPIase_dom_sf"/>
</dbReference>
<reference evidence="8 9" key="1">
    <citation type="submission" date="2023-03" db="EMBL/GenBank/DDBJ databases">
        <title>High-quality genome of Scylla paramamosain provides insights in environmental adaptation.</title>
        <authorList>
            <person name="Zhang L."/>
        </authorList>
    </citation>
    <scope>NUCLEOTIDE SEQUENCE [LARGE SCALE GENOMIC DNA]</scope>
    <source>
        <strain evidence="8">LZ_2023a</strain>
        <tissue evidence="8">Muscle</tissue>
    </source>
</reference>
<dbReference type="InterPro" id="IPR044609">
    <property type="entry name" value="FKBP2/11"/>
</dbReference>
<dbReference type="SUPFAM" id="SSF54534">
    <property type="entry name" value="FKBP-like"/>
    <property type="match status" value="2"/>
</dbReference>
<evidence type="ECO:0000313" key="8">
    <source>
        <dbReference type="EMBL" id="KAK8382301.1"/>
    </source>
</evidence>
<dbReference type="Pfam" id="PF00254">
    <property type="entry name" value="FKBP_C"/>
    <property type="match status" value="2"/>
</dbReference>
<feature type="signal peptide" evidence="6">
    <location>
        <begin position="1"/>
        <end position="20"/>
    </location>
</feature>
<feature type="domain" description="PPIase FKBP-type" evidence="7">
    <location>
        <begin position="46"/>
        <end position="134"/>
    </location>
</feature>
<evidence type="ECO:0000256" key="6">
    <source>
        <dbReference type="SAM" id="SignalP"/>
    </source>
</evidence>
<dbReference type="PROSITE" id="PS50059">
    <property type="entry name" value="FKBP_PPIASE"/>
    <property type="match status" value="2"/>
</dbReference>
<feature type="chain" id="PRO_5043777114" description="peptidylprolyl isomerase" evidence="6">
    <location>
        <begin position="21"/>
        <end position="267"/>
    </location>
</feature>
<accession>A0AAW0T4I1</accession>
<dbReference type="Gene3D" id="3.10.50.40">
    <property type="match status" value="2"/>
</dbReference>
<evidence type="ECO:0000259" key="7">
    <source>
        <dbReference type="PROSITE" id="PS50059"/>
    </source>
</evidence>
<dbReference type="AlphaFoldDB" id="A0AAW0T4I1"/>
<keyword evidence="6" id="KW-0732">Signal</keyword>
<dbReference type="InterPro" id="IPR001179">
    <property type="entry name" value="PPIase_FKBP_dom"/>
</dbReference>
<evidence type="ECO:0000256" key="2">
    <source>
        <dbReference type="ARBA" id="ARBA00013194"/>
    </source>
</evidence>
<dbReference type="EC" id="5.2.1.8" evidence="2 5"/>
<dbReference type="Proteomes" id="UP001487740">
    <property type="component" value="Unassembled WGS sequence"/>
</dbReference>
<dbReference type="GO" id="GO:0005783">
    <property type="term" value="C:endoplasmic reticulum"/>
    <property type="evidence" value="ECO:0007669"/>
    <property type="project" value="TreeGrafter"/>
</dbReference>
<dbReference type="PANTHER" id="PTHR45779:SF7">
    <property type="entry name" value="PEPTIDYLPROLYL ISOMERASE"/>
    <property type="match status" value="1"/>
</dbReference>
<proteinExistence type="predicted"/>
<evidence type="ECO:0000256" key="1">
    <source>
        <dbReference type="ARBA" id="ARBA00000971"/>
    </source>
</evidence>
<keyword evidence="3 5" id="KW-0697">Rotamase</keyword>
<sequence length="267" mass="28968">MYWRGLVSVAVCWVVVAVSAQRQNQEQLKIEVLSRSGVCNSQAVTGDKVQVHYTGRLVDGTIFDQSRPRGEPFEFRLGSGQVIKGWDRGLEGACVGESRRLTIPPHLAYGSKGAGGVIPPDATLIFEVELVQLPDKVVLAEEQPLRRPDPSHQQPSAPSQLVVQTLVRPPICSPVTRRGDTLTVHYTGQLVDAKKFDSSVDRGEPFVFQLGQGSVIPGWEEGMEGMCVGESRLLVVPPHLAYGKKGAGGVIPPDATLIFTIQLLNIN</sequence>
<keyword evidence="9" id="KW-1185">Reference proteome</keyword>
<comment type="catalytic activity">
    <reaction evidence="1 5">
        <text>[protein]-peptidylproline (omega=180) = [protein]-peptidylproline (omega=0)</text>
        <dbReference type="Rhea" id="RHEA:16237"/>
        <dbReference type="Rhea" id="RHEA-COMP:10747"/>
        <dbReference type="Rhea" id="RHEA-COMP:10748"/>
        <dbReference type="ChEBI" id="CHEBI:83833"/>
        <dbReference type="ChEBI" id="CHEBI:83834"/>
        <dbReference type="EC" id="5.2.1.8"/>
    </reaction>
</comment>
<protein>
    <recommendedName>
        <fullName evidence="2 5">peptidylprolyl isomerase</fullName>
        <ecNumber evidence="2 5">5.2.1.8</ecNumber>
    </recommendedName>
</protein>
<comment type="caution">
    <text evidence="8">The sequence shown here is derived from an EMBL/GenBank/DDBJ whole genome shotgun (WGS) entry which is preliminary data.</text>
</comment>
<evidence type="ECO:0000313" key="9">
    <source>
        <dbReference type="Proteomes" id="UP001487740"/>
    </source>
</evidence>
<evidence type="ECO:0000256" key="5">
    <source>
        <dbReference type="PROSITE-ProRule" id="PRU00277"/>
    </source>
</evidence>
<dbReference type="FunFam" id="3.10.50.40:FF:000006">
    <property type="entry name" value="Peptidyl-prolyl cis-trans isomerase"/>
    <property type="match status" value="2"/>
</dbReference>
<keyword evidence="4 5" id="KW-0413">Isomerase</keyword>
<gene>
    <name evidence="8" type="ORF">O3P69_015321</name>
</gene>
<feature type="domain" description="PPIase FKBP-type" evidence="7">
    <location>
        <begin position="179"/>
        <end position="267"/>
    </location>
</feature>
<name>A0AAW0T4I1_SCYPA</name>